<organism evidence="1 2">
    <name type="scientific">Hymenobacter negativus</name>
    <dbReference type="NCBI Taxonomy" id="2795026"/>
    <lineage>
        <taxon>Bacteria</taxon>
        <taxon>Pseudomonadati</taxon>
        <taxon>Bacteroidota</taxon>
        <taxon>Cytophagia</taxon>
        <taxon>Cytophagales</taxon>
        <taxon>Hymenobacteraceae</taxon>
        <taxon>Hymenobacter</taxon>
    </lineage>
</organism>
<evidence type="ECO:0000313" key="1">
    <source>
        <dbReference type="EMBL" id="MBH8558027.1"/>
    </source>
</evidence>
<name>A0ABS0Q6A4_9BACT</name>
<gene>
    <name evidence="1" type="ORF">I7X13_08215</name>
</gene>
<dbReference type="Proteomes" id="UP000625631">
    <property type="component" value="Unassembled WGS sequence"/>
</dbReference>
<comment type="caution">
    <text evidence="1">The sequence shown here is derived from an EMBL/GenBank/DDBJ whole genome shotgun (WGS) entry which is preliminary data.</text>
</comment>
<sequence length="135" mass="15901">MLSSYSSQSLDFLLEILPDLRPFVTEQEDCFEIKMISPSGWEFWVSSAENEITVGFAEYHTHFGWHEGDPSDDGTDAAGFIRSLRTGQLMLAVWYQGDKYVSSWPVESIQEAQPKTWFQRWWRKNQRLQTKKWIE</sequence>
<evidence type="ECO:0000313" key="2">
    <source>
        <dbReference type="Proteomes" id="UP000625631"/>
    </source>
</evidence>
<reference evidence="1 2" key="1">
    <citation type="submission" date="2020-12" db="EMBL/GenBank/DDBJ databases">
        <title>Hymenobacter sp.</title>
        <authorList>
            <person name="Kim M.K."/>
        </authorList>
    </citation>
    <scope>NUCLEOTIDE SEQUENCE [LARGE SCALE GENOMIC DNA]</scope>
    <source>
        <strain evidence="1 2">BT442</strain>
    </source>
</reference>
<protein>
    <submittedName>
        <fullName evidence="1">Uncharacterized protein</fullName>
    </submittedName>
</protein>
<keyword evidence="2" id="KW-1185">Reference proteome</keyword>
<accession>A0ABS0Q6A4</accession>
<dbReference type="EMBL" id="JAEDAE010000003">
    <property type="protein sequence ID" value="MBH8558027.1"/>
    <property type="molecule type" value="Genomic_DNA"/>
</dbReference>
<dbReference type="RefSeq" id="WP_198075115.1">
    <property type="nucleotide sequence ID" value="NZ_JAEDAE010000003.1"/>
</dbReference>
<proteinExistence type="predicted"/>